<dbReference type="EMBL" id="SHKY01000001">
    <property type="protein sequence ID" value="RZU51129.1"/>
    <property type="molecule type" value="Genomic_DNA"/>
</dbReference>
<name>A0A4Q7ZLM4_9ACTN</name>
<reference evidence="5 6" key="1">
    <citation type="submission" date="2019-02" db="EMBL/GenBank/DDBJ databases">
        <title>Sequencing the genomes of 1000 actinobacteria strains.</title>
        <authorList>
            <person name="Klenk H.-P."/>
        </authorList>
    </citation>
    <scope>NUCLEOTIDE SEQUENCE [LARGE SCALE GENOMIC DNA]</scope>
    <source>
        <strain evidence="5 6">DSM 45162</strain>
    </source>
</reference>
<dbReference type="RefSeq" id="WP_130509954.1">
    <property type="nucleotide sequence ID" value="NZ_SHKY01000001.1"/>
</dbReference>
<dbReference type="InterPro" id="IPR013783">
    <property type="entry name" value="Ig-like_fold"/>
</dbReference>
<keyword evidence="2" id="KW-0119">Carbohydrate metabolism</keyword>
<dbReference type="AlphaFoldDB" id="A0A4Q7ZLM4"/>
<dbReference type="InterPro" id="IPR003961">
    <property type="entry name" value="FN3_dom"/>
</dbReference>
<dbReference type="GO" id="GO:0016798">
    <property type="term" value="F:hydrolase activity, acting on glycosyl bonds"/>
    <property type="evidence" value="ECO:0007669"/>
    <property type="project" value="UniProtKB-KW"/>
</dbReference>
<evidence type="ECO:0000313" key="6">
    <source>
        <dbReference type="Proteomes" id="UP000292564"/>
    </source>
</evidence>
<feature type="chain" id="PRO_5020386247" description="Fibronectin type-III domain-containing protein" evidence="3">
    <location>
        <begin position="28"/>
        <end position="249"/>
    </location>
</feature>
<proteinExistence type="predicted"/>
<dbReference type="Proteomes" id="UP000292564">
    <property type="component" value="Unassembled WGS sequence"/>
</dbReference>
<sequence>MKLSRLIATAGVALAGALLAAPQAASAATAAQVPGAPMGVQQLRSATSATQTEVFWKPATFATRYRVKVVDGTTTVASYLVPATQAVNASGQHHVTVSTPNKCSAYKITVRAEDALGQGAEVAVTEKSLAPTIVTKARAFRGTDRTRATFEMAVPQWKGYLVAAGGGAKADNLSKPTIAVNLQMQLVRIADNKVISTATATQTGWTTAKYSKIFTGLDAKRAYVLKVTTANGWGSCAKQDGKILLNAAA</sequence>
<accession>A0A4Q7ZLM4</accession>
<gene>
    <name evidence="5" type="ORF">EV385_2928</name>
</gene>
<keyword evidence="2" id="KW-0624">Polysaccharide degradation</keyword>
<evidence type="ECO:0000259" key="4">
    <source>
        <dbReference type="PROSITE" id="PS50853"/>
    </source>
</evidence>
<dbReference type="Gene3D" id="2.60.40.10">
    <property type="entry name" value="Immunoglobulins"/>
    <property type="match status" value="1"/>
</dbReference>
<feature type="domain" description="Fibronectin type-III" evidence="4">
    <location>
        <begin position="36"/>
        <end position="132"/>
    </location>
</feature>
<dbReference type="PROSITE" id="PS50853">
    <property type="entry name" value="FN3"/>
    <property type="match status" value="1"/>
</dbReference>
<evidence type="ECO:0000313" key="5">
    <source>
        <dbReference type="EMBL" id="RZU51129.1"/>
    </source>
</evidence>
<dbReference type="GO" id="GO:0000272">
    <property type="term" value="P:polysaccharide catabolic process"/>
    <property type="evidence" value="ECO:0007669"/>
    <property type="project" value="UniProtKB-KW"/>
</dbReference>
<dbReference type="OrthoDB" id="3376233at2"/>
<dbReference type="InterPro" id="IPR036116">
    <property type="entry name" value="FN3_sf"/>
</dbReference>
<comment type="caution">
    <text evidence="5">The sequence shown here is derived from an EMBL/GenBank/DDBJ whole genome shotgun (WGS) entry which is preliminary data.</text>
</comment>
<evidence type="ECO:0000256" key="1">
    <source>
        <dbReference type="ARBA" id="ARBA00023295"/>
    </source>
</evidence>
<keyword evidence="1" id="KW-0378">Hydrolase</keyword>
<keyword evidence="3" id="KW-0732">Signal</keyword>
<evidence type="ECO:0000256" key="3">
    <source>
        <dbReference type="SAM" id="SignalP"/>
    </source>
</evidence>
<organism evidence="5 6">
    <name type="scientific">Krasilnikovia cinnamomea</name>
    <dbReference type="NCBI Taxonomy" id="349313"/>
    <lineage>
        <taxon>Bacteria</taxon>
        <taxon>Bacillati</taxon>
        <taxon>Actinomycetota</taxon>
        <taxon>Actinomycetes</taxon>
        <taxon>Micromonosporales</taxon>
        <taxon>Micromonosporaceae</taxon>
        <taxon>Krasilnikovia</taxon>
    </lineage>
</organism>
<feature type="signal peptide" evidence="3">
    <location>
        <begin position="1"/>
        <end position="27"/>
    </location>
</feature>
<protein>
    <recommendedName>
        <fullName evidence="4">Fibronectin type-III domain-containing protein</fullName>
    </recommendedName>
</protein>
<keyword evidence="1" id="KW-0326">Glycosidase</keyword>
<dbReference type="SUPFAM" id="SSF49265">
    <property type="entry name" value="Fibronectin type III"/>
    <property type="match status" value="1"/>
</dbReference>
<evidence type="ECO:0000256" key="2">
    <source>
        <dbReference type="ARBA" id="ARBA00023326"/>
    </source>
</evidence>
<keyword evidence="6" id="KW-1185">Reference proteome</keyword>